<reference evidence="2 3" key="1">
    <citation type="journal article" date="2018" name="Genome Biol. Evol.">
        <title>Multiple Roots of Fruiting Body Formation in Amoebozoa.</title>
        <authorList>
            <person name="Hillmann F."/>
            <person name="Forbes G."/>
            <person name="Novohradska S."/>
            <person name="Ferling I."/>
            <person name="Riege K."/>
            <person name="Groth M."/>
            <person name="Westermann M."/>
            <person name="Marz M."/>
            <person name="Spaller T."/>
            <person name="Winckler T."/>
            <person name="Schaap P."/>
            <person name="Glockner G."/>
        </authorList>
    </citation>
    <scope>NUCLEOTIDE SEQUENCE [LARGE SCALE GENOMIC DNA]</scope>
    <source>
        <strain evidence="2 3">Jena</strain>
    </source>
</reference>
<feature type="signal peptide" evidence="1">
    <location>
        <begin position="1"/>
        <end position="19"/>
    </location>
</feature>
<evidence type="ECO:0000313" key="2">
    <source>
        <dbReference type="EMBL" id="PRP73368.1"/>
    </source>
</evidence>
<dbReference type="EMBL" id="MDYQ01000616">
    <property type="protein sequence ID" value="PRP73368.1"/>
    <property type="molecule type" value="Genomic_DNA"/>
</dbReference>
<feature type="chain" id="PRO_5015119556" evidence="1">
    <location>
        <begin position="20"/>
        <end position="152"/>
    </location>
</feature>
<dbReference type="AlphaFoldDB" id="A0A2P6MNR3"/>
<keyword evidence="3" id="KW-1185">Reference proteome</keyword>
<protein>
    <submittedName>
        <fullName evidence="2">Uncharacterized protein</fullName>
    </submittedName>
</protein>
<name>A0A2P6MNR3_9EUKA</name>
<sequence length="152" mass="17059">MLSLLATAWSYICPTGVVSTLPLPQGININIGSPEIKIDVQATQENSKNEHLKSLNASVMYIIATKKAKHHVYERAQTDNVQESDDNGNTLEKITCFLHPNTIPILPKKLTVDNLQRNVVLQESTQYKHLTQHNYKDNPGLFFSCWVTTNLG</sequence>
<dbReference type="InParanoid" id="A0A2P6MNR3"/>
<dbReference type="Proteomes" id="UP000241769">
    <property type="component" value="Unassembled WGS sequence"/>
</dbReference>
<proteinExistence type="predicted"/>
<keyword evidence="1" id="KW-0732">Signal</keyword>
<gene>
    <name evidence="2" type="ORF">PROFUN_16757</name>
</gene>
<accession>A0A2P6MNR3</accession>
<comment type="caution">
    <text evidence="2">The sequence shown here is derived from an EMBL/GenBank/DDBJ whole genome shotgun (WGS) entry which is preliminary data.</text>
</comment>
<organism evidence="2 3">
    <name type="scientific">Planoprotostelium fungivorum</name>
    <dbReference type="NCBI Taxonomy" id="1890364"/>
    <lineage>
        <taxon>Eukaryota</taxon>
        <taxon>Amoebozoa</taxon>
        <taxon>Evosea</taxon>
        <taxon>Variosea</taxon>
        <taxon>Cavosteliida</taxon>
        <taxon>Cavosteliaceae</taxon>
        <taxon>Planoprotostelium</taxon>
    </lineage>
</organism>
<evidence type="ECO:0000313" key="3">
    <source>
        <dbReference type="Proteomes" id="UP000241769"/>
    </source>
</evidence>
<evidence type="ECO:0000256" key="1">
    <source>
        <dbReference type="SAM" id="SignalP"/>
    </source>
</evidence>